<evidence type="ECO:0000313" key="2">
    <source>
        <dbReference type="EMBL" id="CAF4190971.1"/>
    </source>
</evidence>
<evidence type="ECO:0000313" key="3">
    <source>
        <dbReference type="Proteomes" id="UP000676336"/>
    </source>
</evidence>
<evidence type="ECO:0000256" key="1">
    <source>
        <dbReference type="SAM" id="MobiDB-lite"/>
    </source>
</evidence>
<feature type="compositionally biased region" description="Low complexity" evidence="1">
    <location>
        <begin position="26"/>
        <end position="37"/>
    </location>
</feature>
<dbReference type="AlphaFoldDB" id="A0A8S2SAI3"/>
<feature type="compositionally biased region" description="Low complexity" evidence="1">
    <location>
        <begin position="61"/>
        <end position="76"/>
    </location>
</feature>
<organism evidence="2 3">
    <name type="scientific">Rotaria magnacalcarata</name>
    <dbReference type="NCBI Taxonomy" id="392030"/>
    <lineage>
        <taxon>Eukaryota</taxon>
        <taxon>Metazoa</taxon>
        <taxon>Spiralia</taxon>
        <taxon>Gnathifera</taxon>
        <taxon>Rotifera</taxon>
        <taxon>Eurotatoria</taxon>
        <taxon>Bdelloidea</taxon>
        <taxon>Philodinida</taxon>
        <taxon>Philodinidae</taxon>
        <taxon>Rotaria</taxon>
    </lineage>
</organism>
<protein>
    <submittedName>
        <fullName evidence="2">Uncharacterized protein</fullName>
    </submittedName>
</protein>
<accession>A0A8S2SAI3</accession>
<sequence length="88" mass="10354">AMMNTYNDSMIPNSNIPPLQQDFHQYSNNNSLDLSYNPDRFMSPSPNMTQQSMQNRHMNVMQHQQPPSHSHPPMHQVYFNKNYNTSNN</sequence>
<reference evidence="2" key="1">
    <citation type="submission" date="2021-02" db="EMBL/GenBank/DDBJ databases">
        <authorList>
            <person name="Nowell W R."/>
        </authorList>
    </citation>
    <scope>NUCLEOTIDE SEQUENCE</scope>
</reference>
<feature type="compositionally biased region" description="Polar residues" evidence="1">
    <location>
        <begin position="1"/>
        <end position="25"/>
    </location>
</feature>
<comment type="caution">
    <text evidence="2">The sequence shown here is derived from an EMBL/GenBank/DDBJ whole genome shotgun (WGS) entry which is preliminary data.</text>
</comment>
<feature type="compositionally biased region" description="Polar residues" evidence="1">
    <location>
        <begin position="79"/>
        <end position="88"/>
    </location>
</feature>
<name>A0A8S2SAI3_9BILA</name>
<feature type="non-terminal residue" evidence="2">
    <location>
        <position position="1"/>
    </location>
</feature>
<dbReference type="EMBL" id="CAJOBI010016772">
    <property type="protein sequence ID" value="CAF4190971.1"/>
    <property type="molecule type" value="Genomic_DNA"/>
</dbReference>
<proteinExistence type="predicted"/>
<feature type="compositionally biased region" description="Polar residues" evidence="1">
    <location>
        <begin position="44"/>
        <end position="57"/>
    </location>
</feature>
<feature type="region of interest" description="Disordered" evidence="1">
    <location>
        <begin position="1"/>
        <end position="88"/>
    </location>
</feature>
<gene>
    <name evidence="2" type="ORF">SMN809_LOCUS21460</name>
</gene>
<dbReference type="Proteomes" id="UP000676336">
    <property type="component" value="Unassembled WGS sequence"/>
</dbReference>